<dbReference type="InterPro" id="IPR001296">
    <property type="entry name" value="Glyco_trans_1"/>
</dbReference>
<evidence type="ECO:0000259" key="2">
    <source>
        <dbReference type="Pfam" id="PF13439"/>
    </source>
</evidence>
<dbReference type="PANTHER" id="PTHR45947:SF3">
    <property type="entry name" value="SULFOQUINOVOSYL TRANSFERASE SQD2"/>
    <property type="match status" value="1"/>
</dbReference>
<proteinExistence type="predicted"/>
<dbReference type="InterPro" id="IPR028098">
    <property type="entry name" value="Glyco_trans_4-like_N"/>
</dbReference>
<dbReference type="PANTHER" id="PTHR45947">
    <property type="entry name" value="SULFOQUINOVOSYL TRANSFERASE SQD2"/>
    <property type="match status" value="1"/>
</dbReference>
<evidence type="ECO:0000313" key="4">
    <source>
        <dbReference type="Proteomes" id="UP001652445"/>
    </source>
</evidence>
<feature type="domain" description="Glycosyltransferase subfamily 4-like N-terminal" evidence="2">
    <location>
        <begin position="69"/>
        <end position="173"/>
    </location>
</feature>
<dbReference type="SUPFAM" id="SSF53756">
    <property type="entry name" value="UDP-Glycosyltransferase/glycogen phosphorylase"/>
    <property type="match status" value="1"/>
</dbReference>
<name>A0ABT2UPM8_9BACL</name>
<protein>
    <submittedName>
        <fullName evidence="3">Glycosyltransferase family 4 protein</fullName>
    </submittedName>
</protein>
<evidence type="ECO:0000313" key="3">
    <source>
        <dbReference type="EMBL" id="MCU6796604.1"/>
    </source>
</evidence>
<keyword evidence="4" id="KW-1185">Reference proteome</keyword>
<sequence length="387" mass="43737">MKVPVIAIITPGSFVVPCATSSSVELVVEQVARRVTTEVCPVIFGKESPDMPHTEMLDGVQYIRVPARSPVGYISEVSQRLKGLRPALMQVENRPRFVRYLRKRYPQAVICLVLHSTTYISSPHISRVELQSCLKAANYIVVNSRFMKEQLIQKAPSTRRKIRVNYLGVDTEQFTSRWSTHGAARRQETLDQLGLGDKKVILYVGRLLRMKGVHHLLEAMPEVVKRVPNTVVFVVGSAFYSSRRTTSYVRGLKRLAAKLKTSIRFIPYVPHTGIADWFRLADVLVVPSGKNEAFGLVNVEAMASGVPVVATHVGGMKEIIDHERTGLSISPVRLKYDLAPSIVRLLTHPEWSQALGEASVRKVHEQFTWERTAERWLKFYREQLNVK</sequence>
<dbReference type="Pfam" id="PF00534">
    <property type="entry name" value="Glycos_transf_1"/>
    <property type="match status" value="1"/>
</dbReference>
<dbReference type="Pfam" id="PF13439">
    <property type="entry name" value="Glyco_transf_4"/>
    <property type="match status" value="1"/>
</dbReference>
<gene>
    <name evidence="3" type="ORF">OB236_31215</name>
</gene>
<dbReference type="InterPro" id="IPR050194">
    <property type="entry name" value="Glycosyltransferase_grp1"/>
</dbReference>
<evidence type="ECO:0000259" key="1">
    <source>
        <dbReference type="Pfam" id="PF00534"/>
    </source>
</evidence>
<dbReference type="Proteomes" id="UP001652445">
    <property type="component" value="Unassembled WGS sequence"/>
</dbReference>
<accession>A0ABT2UPM8</accession>
<dbReference type="Gene3D" id="3.40.50.2000">
    <property type="entry name" value="Glycogen Phosphorylase B"/>
    <property type="match status" value="2"/>
</dbReference>
<comment type="caution">
    <text evidence="3">The sequence shown here is derived from an EMBL/GenBank/DDBJ whole genome shotgun (WGS) entry which is preliminary data.</text>
</comment>
<organism evidence="3 4">
    <name type="scientific">Paenibacillus baimaensis</name>
    <dbReference type="NCBI Taxonomy" id="2982185"/>
    <lineage>
        <taxon>Bacteria</taxon>
        <taxon>Bacillati</taxon>
        <taxon>Bacillota</taxon>
        <taxon>Bacilli</taxon>
        <taxon>Bacillales</taxon>
        <taxon>Paenibacillaceae</taxon>
        <taxon>Paenibacillus</taxon>
    </lineage>
</organism>
<feature type="domain" description="Glycosyl transferase family 1" evidence="1">
    <location>
        <begin position="190"/>
        <end position="358"/>
    </location>
</feature>
<dbReference type="EMBL" id="JAOQIO010000107">
    <property type="protein sequence ID" value="MCU6796604.1"/>
    <property type="molecule type" value="Genomic_DNA"/>
</dbReference>
<dbReference type="RefSeq" id="WP_262687454.1">
    <property type="nucleotide sequence ID" value="NZ_JAOQIO010000107.1"/>
</dbReference>
<dbReference type="CDD" id="cd03801">
    <property type="entry name" value="GT4_PimA-like"/>
    <property type="match status" value="1"/>
</dbReference>
<reference evidence="3 4" key="1">
    <citation type="submission" date="2022-09" db="EMBL/GenBank/DDBJ databases">
        <authorList>
            <person name="Han X.L."/>
            <person name="Wang Q."/>
            <person name="Lu T."/>
        </authorList>
    </citation>
    <scope>NUCLEOTIDE SEQUENCE [LARGE SCALE GENOMIC DNA]</scope>
    <source>
        <strain evidence="3 4">WQ 127069</strain>
    </source>
</reference>